<dbReference type="Proteomes" id="UP000885302">
    <property type="component" value="Unassembled WGS sequence"/>
</dbReference>
<dbReference type="AlphaFoldDB" id="A0A3R0FQ22"/>
<comment type="caution">
    <text evidence="2">The sequence shown here is derived from an EMBL/GenBank/DDBJ whole genome shotgun (WGS) entry which is preliminary data.</text>
</comment>
<evidence type="ECO:0000313" key="1">
    <source>
        <dbReference type="EMBL" id="MIT90372.1"/>
    </source>
</evidence>
<protein>
    <submittedName>
        <fullName evidence="2">Uncharacterized protein</fullName>
    </submittedName>
</protein>
<dbReference type="EMBL" id="RSTY01000005">
    <property type="protein sequence ID" value="MIU25404.1"/>
    <property type="molecule type" value="Genomic_DNA"/>
</dbReference>
<evidence type="ECO:0000313" key="2">
    <source>
        <dbReference type="EMBL" id="MIU25404.1"/>
    </source>
</evidence>
<accession>A0A3R0FQ22</accession>
<dbReference type="EMBL" id="RSTU01000005">
    <property type="protein sequence ID" value="MIT90372.1"/>
    <property type="molecule type" value="Genomic_DNA"/>
</dbReference>
<organism evidence="2">
    <name type="scientific">Salmonella enterica</name>
    <name type="common">Salmonella choleraesuis</name>
    <dbReference type="NCBI Taxonomy" id="28901"/>
    <lineage>
        <taxon>Bacteria</taxon>
        <taxon>Pseudomonadati</taxon>
        <taxon>Pseudomonadota</taxon>
        <taxon>Gammaproteobacteria</taxon>
        <taxon>Enterobacterales</taxon>
        <taxon>Enterobacteriaceae</taxon>
        <taxon>Salmonella</taxon>
    </lineage>
</organism>
<sequence length="92" mass="10442">MLTNVKEIKAIDFFTTGISMVNDKDTAVLISELMLIFGKEVDESVAVVQSRCDESEFKAYREAVGFTMDEILIKIMNPLYEKHPEIKPKGLK</sequence>
<gene>
    <name evidence="1" type="ORF">ATP91_08455</name>
    <name evidence="2" type="ORF">ATR96_10945</name>
</gene>
<proteinExistence type="predicted"/>
<dbReference type="Proteomes" id="UP000839515">
    <property type="component" value="Unassembled WGS sequence"/>
</dbReference>
<dbReference type="RefSeq" id="WP_077957272.1">
    <property type="nucleotide sequence ID" value="NZ_CP075125.1"/>
</dbReference>
<reference evidence="2" key="1">
    <citation type="submission" date="2018-07" db="EMBL/GenBank/DDBJ databases">
        <authorList>
            <consortium name="GenomeTrakr network: Whole genome sequencing for foodborne pathogen traceback"/>
        </authorList>
    </citation>
    <scope>NUCLEOTIDE SEQUENCE [LARGE SCALE GENOMIC DNA]</scope>
    <source>
        <strain evidence="1">CFSAN034428</strain>
        <strain evidence="2">MOD1-Lipp-451</strain>
    </source>
</reference>
<name>A0A3R0FQ22_SALER</name>